<dbReference type="InterPro" id="IPR036426">
    <property type="entry name" value="Bulb-type_lectin_dom_sf"/>
</dbReference>
<dbReference type="PROSITE" id="PS50948">
    <property type="entry name" value="PAN"/>
    <property type="match status" value="1"/>
</dbReference>
<name>A0ABN7ECC1_SPIIN</name>
<feature type="chain" id="PRO_5047159891" description="non-specific serine/threonine protein kinase" evidence="8">
    <location>
        <begin position="27"/>
        <end position="428"/>
    </location>
</feature>
<dbReference type="Pfam" id="PF08276">
    <property type="entry name" value="PAN_2"/>
    <property type="match status" value="1"/>
</dbReference>
<dbReference type="SUPFAM" id="SSF51110">
    <property type="entry name" value="alpha-D-mannose-specific plant lectins"/>
    <property type="match status" value="1"/>
</dbReference>
<dbReference type="PROSITE" id="PS50026">
    <property type="entry name" value="EGF_3"/>
    <property type="match status" value="1"/>
</dbReference>
<comment type="caution">
    <text evidence="11">The sequence shown here is derived from an EMBL/GenBank/DDBJ whole genome shotgun (WGS) entry which is preliminary data.</text>
</comment>
<evidence type="ECO:0000256" key="7">
    <source>
        <dbReference type="SAM" id="MobiDB-lite"/>
    </source>
</evidence>
<keyword evidence="12" id="KW-1185">Reference proteome</keyword>
<dbReference type="SMART" id="SM00473">
    <property type="entry name" value="PAN_AP"/>
    <property type="match status" value="1"/>
</dbReference>
<comment type="catalytic activity">
    <reaction evidence="5">
        <text>L-seryl-[protein] + ATP = O-phospho-L-seryl-[protein] + ADP + H(+)</text>
        <dbReference type="Rhea" id="RHEA:17989"/>
        <dbReference type="Rhea" id="RHEA-COMP:9863"/>
        <dbReference type="Rhea" id="RHEA-COMP:11604"/>
        <dbReference type="ChEBI" id="CHEBI:15378"/>
        <dbReference type="ChEBI" id="CHEBI:29999"/>
        <dbReference type="ChEBI" id="CHEBI:30616"/>
        <dbReference type="ChEBI" id="CHEBI:83421"/>
        <dbReference type="ChEBI" id="CHEBI:456216"/>
        <dbReference type="EC" id="2.7.11.1"/>
    </reaction>
</comment>
<dbReference type="CDD" id="cd01098">
    <property type="entry name" value="PAN_AP_plant"/>
    <property type="match status" value="1"/>
</dbReference>
<evidence type="ECO:0000256" key="5">
    <source>
        <dbReference type="ARBA" id="ARBA00048679"/>
    </source>
</evidence>
<dbReference type="InterPro" id="IPR003609">
    <property type="entry name" value="Pan_app"/>
</dbReference>
<dbReference type="Proteomes" id="UP001189122">
    <property type="component" value="Unassembled WGS sequence"/>
</dbReference>
<sequence>MVGRQARREALFFAALFPTLITLSAARDTLVPGDRLEDGSSLVCSDGSFKLGFFTPGKSKFRFLGSGTTRSPSRRWSGWLTVITPCRTKPASYPSPSMAASPSPTQRGWSTGRRRRRDLPGQNFTSWKSDEDPGTGNCTFFLDSNGIPQIFLVQGTKRLWSSGPWVGGKFSGVPGMRSYGVYNFSFVSNADEAYYLFSSRIKSMLTRLVAQPNGRIERLVWMEGEGKWNAFYSGPKDRCDAFGYCGTFGVCDAKEFPMCSCLQGFEPKSPENGNLREGKDGCRRRTEVDCLNGTDGFVLVANVKLPDTSVAVVNEKMEAEECREACLRICSCTAYATGEMIDGSRSGCIIWSGVLTDLRVHDNGGQDLFVRLALADLGTVGESTTSFSLGGTRLLGIQSCLGSEGNGDSPTISSHYFGKLPTIINGGD</sequence>
<evidence type="ECO:0000313" key="12">
    <source>
        <dbReference type="Proteomes" id="UP001189122"/>
    </source>
</evidence>
<evidence type="ECO:0000256" key="2">
    <source>
        <dbReference type="ARBA" id="ARBA00022729"/>
    </source>
</evidence>
<proteinExistence type="predicted"/>
<dbReference type="EC" id="2.7.11.1" evidence="1"/>
<feature type="signal peptide" evidence="8">
    <location>
        <begin position="1"/>
        <end position="26"/>
    </location>
</feature>
<evidence type="ECO:0000259" key="10">
    <source>
        <dbReference type="PROSITE" id="PS50948"/>
    </source>
</evidence>
<evidence type="ECO:0000259" key="9">
    <source>
        <dbReference type="PROSITE" id="PS50026"/>
    </source>
</evidence>
<gene>
    <name evidence="11" type="ORF">SI7747_UN021067</name>
</gene>
<feature type="region of interest" description="Disordered" evidence="7">
    <location>
        <begin position="91"/>
        <end position="131"/>
    </location>
</feature>
<reference evidence="12" key="1">
    <citation type="journal article" date="2020" name="Sci. Rep.">
        <title>Chromosome-scale genome assembly for the duckweed Spirodela intermedia, integrating cytogenetic maps, PacBio and Oxford Nanopore libraries.</title>
        <authorList>
            <person name="Hoang P.T.N."/>
            <person name="Fiebig A."/>
            <person name="Novak P."/>
            <person name="Macas J."/>
            <person name="Cao H.X."/>
            <person name="Stepanenko A."/>
            <person name="Chen G."/>
            <person name="Borisjuk N."/>
            <person name="Scholz U."/>
            <person name="Schubert I."/>
        </authorList>
    </citation>
    <scope>NUCLEOTIDE SEQUENCE [LARGE SCALE GENOMIC DNA]</scope>
</reference>
<feature type="domain" description="EGF-like" evidence="9">
    <location>
        <begin position="235"/>
        <end position="271"/>
    </location>
</feature>
<protein>
    <recommendedName>
        <fullName evidence="1">non-specific serine/threonine protein kinase</fullName>
        <ecNumber evidence="1">2.7.11.1</ecNumber>
    </recommendedName>
</protein>
<comment type="catalytic activity">
    <reaction evidence="4">
        <text>L-threonyl-[protein] + ATP = O-phospho-L-threonyl-[protein] + ADP + H(+)</text>
        <dbReference type="Rhea" id="RHEA:46608"/>
        <dbReference type="Rhea" id="RHEA-COMP:11060"/>
        <dbReference type="Rhea" id="RHEA-COMP:11605"/>
        <dbReference type="ChEBI" id="CHEBI:15378"/>
        <dbReference type="ChEBI" id="CHEBI:30013"/>
        <dbReference type="ChEBI" id="CHEBI:30616"/>
        <dbReference type="ChEBI" id="CHEBI:61977"/>
        <dbReference type="ChEBI" id="CHEBI:456216"/>
        <dbReference type="EC" id="2.7.11.1"/>
    </reaction>
</comment>
<accession>A0ABN7ECC1</accession>
<feature type="compositionally biased region" description="Low complexity" evidence="7">
    <location>
        <begin position="91"/>
        <end position="104"/>
    </location>
</feature>
<evidence type="ECO:0000256" key="3">
    <source>
        <dbReference type="ARBA" id="ARBA00023157"/>
    </source>
</evidence>
<dbReference type="PANTHER" id="PTHR32444">
    <property type="entry name" value="BULB-TYPE LECTIN DOMAIN-CONTAINING PROTEIN"/>
    <property type="match status" value="1"/>
</dbReference>
<comment type="caution">
    <text evidence="6">Lacks conserved residue(s) required for the propagation of feature annotation.</text>
</comment>
<evidence type="ECO:0000256" key="1">
    <source>
        <dbReference type="ARBA" id="ARBA00012513"/>
    </source>
</evidence>
<dbReference type="Pfam" id="PF00954">
    <property type="entry name" value="S_locus_glycop"/>
    <property type="match status" value="1"/>
</dbReference>
<evidence type="ECO:0000256" key="4">
    <source>
        <dbReference type="ARBA" id="ARBA00047899"/>
    </source>
</evidence>
<evidence type="ECO:0000256" key="6">
    <source>
        <dbReference type="PROSITE-ProRule" id="PRU00076"/>
    </source>
</evidence>
<feature type="domain" description="Apple" evidence="10">
    <location>
        <begin position="290"/>
        <end position="373"/>
    </location>
</feature>
<dbReference type="InterPro" id="IPR000742">
    <property type="entry name" value="EGF"/>
</dbReference>
<keyword evidence="3" id="KW-1015">Disulfide bond</keyword>
<dbReference type="InterPro" id="IPR000858">
    <property type="entry name" value="S_locus_glycoprot_dom"/>
</dbReference>
<dbReference type="PANTHER" id="PTHR32444:SF183">
    <property type="entry name" value="APPLE DOMAIN-CONTAINING PROTEIN"/>
    <property type="match status" value="1"/>
</dbReference>
<keyword evidence="6" id="KW-0245">EGF-like domain</keyword>
<evidence type="ECO:0000313" key="11">
    <source>
        <dbReference type="EMBL" id="CAA6674709.1"/>
    </source>
</evidence>
<dbReference type="EMBL" id="CACRZD030000138">
    <property type="protein sequence ID" value="CAA6674709.1"/>
    <property type="molecule type" value="Genomic_DNA"/>
</dbReference>
<organism evidence="11 12">
    <name type="scientific">Spirodela intermedia</name>
    <name type="common">Intermediate duckweed</name>
    <dbReference type="NCBI Taxonomy" id="51605"/>
    <lineage>
        <taxon>Eukaryota</taxon>
        <taxon>Viridiplantae</taxon>
        <taxon>Streptophyta</taxon>
        <taxon>Embryophyta</taxon>
        <taxon>Tracheophyta</taxon>
        <taxon>Spermatophyta</taxon>
        <taxon>Magnoliopsida</taxon>
        <taxon>Liliopsida</taxon>
        <taxon>Araceae</taxon>
        <taxon>Lemnoideae</taxon>
        <taxon>Spirodela</taxon>
    </lineage>
</organism>
<keyword evidence="2 8" id="KW-0732">Signal</keyword>
<evidence type="ECO:0000256" key="8">
    <source>
        <dbReference type="SAM" id="SignalP"/>
    </source>
</evidence>